<evidence type="ECO:0000313" key="2">
    <source>
        <dbReference type="EMBL" id="CZQ87643.1"/>
    </source>
</evidence>
<reference evidence="2 4" key="1">
    <citation type="submission" date="2016-02" db="EMBL/GenBank/DDBJ databases">
        <authorList>
            <person name="Strepis N."/>
        </authorList>
    </citation>
    <scope>NUCLEOTIDE SEQUENCE [LARGE SCALE GENOMIC DNA]</scope>
    <source>
        <strain evidence="2">Trichococcus flocculiformis</strain>
    </source>
</reference>
<dbReference type="InterPro" id="IPR004676">
    <property type="entry name" value="Cd-R_transporter"/>
</dbReference>
<evidence type="ECO:0000313" key="3">
    <source>
        <dbReference type="EMBL" id="SFH63122.1"/>
    </source>
</evidence>
<accession>A0AB38BG72</accession>
<dbReference type="Proteomes" id="UP000199686">
    <property type="component" value="Unassembled WGS sequence"/>
</dbReference>
<dbReference type="NCBIfam" id="TIGR00779">
    <property type="entry name" value="cad"/>
    <property type="match status" value="1"/>
</dbReference>
<dbReference type="Pfam" id="PF03596">
    <property type="entry name" value="Cad"/>
    <property type="match status" value="1"/>
</dbReference>
<dbReference type="Proteomes" id="UP000195947">
    <property type="component" value="Unassembled WGS sequence"/>
</dbReference>
<feature type="transmembrane region" description="Helical" evidence="1">
    <location>
        <begin position="107"/>
        <end position="128"/>
    </location>
</feature>
<evidence type="ECO:0000313" key="4">
    <source>
        <dbReference type="Proteomes" id="UP000195947"/>
    </source>
</evidence>
<protein>
    <submittedName>
        <fullName evidence="2 3">Cadmium resistance transporter</fullName>
    </submittedName>
</protein>
<sequence>MLPTIVSALAVYVSTNIDYLLILMIIFSQNDTRRRIKMIIGGQYLGMGILVAFSLFAAFVLNFIPQDWVIGLLGLIPLSLGIRLALKREDPEDENVLEKMQARGSNPLFWTIALITVASGGDNLGIYIPYFTALTWPETTVALIVFAISIAILCHISYKLSKISLISETIEKYKRPVVSLVFIGLGIYIMVENGTIQTLFSL</sequence>
<reference evidence="3 5" key="2">
    <citation type="submission" date="2016-10" db="EMBL/GenBank/DDBJ databases">
        <authorList>
            <person name="Varghese N."/>
            <person name="Submissions S."/>
        </authorList>
    </citation>
    <scope>NUCLEOTIDE SEQUENCE [LARGE SCALE GENOMIC DNA]</scope>
    <source>
        <strain evidence="3 5">DSM 2094</strain>
    </source>
</reference>
<organism evidence="3 5">
    <name type="scientific">Trichococcus flocculiformis</name>
    <dbReference type="NCBI Taxonomy" id="82803"/>
    <lineage>
        <taxon>Bacteria</taxon>
        <taxon>Bacillati</taxon>
        <taxon>Bacillota</taxon>
        <taxon>Bacilli</taxon>
        <taxon>Lactobacillales</taxon>
        <taxon>Carnobacteriaceae</taxon>
        <taxon>Trichococcus</taxon>
    </lineage>
</organism>
<feature type="transmembrane region" description="Helical" evidence="1">
    <location>
        <begin position="178"/>
        <end position="200"/>
    </location>
</feature>
<comment type="caution">
    <text evidence="3">The sequence shown here is derived from an EMBL/GenBank/DDBJ whole genome shotgun (WGS) entry which is preliminary data.</text>
</comment>
<keyword evidence="1" id="KW-1133">Transmembrane helix</keyword>
<dbReference type="EMBL" id="FOQC01000006">
    <property type="protein sequence ID" value="SFH63122.1"/>
    <property type="molecule type" value="Genomic_DNA"/>
</dbReference>
<keyword evidence="1" id="KW-0472">Membrane</keyword>
<keyword evidence="1" id="KW-0812">Transmembrane</keyword>
<dbReference type="EMBL" id="FJMZ01000006">
    <property type="protein sequence ID" value="CZQ87643.1"/>
    <property type="molecule type" value="Genomic_DNA"/>
</dbReference>
<evidence type="ECO:0000256" key="1">
    <source>
        <dbReference type="SAM" id="Phobius"/>
    </source>
</evidence>
<keyword evidence="4" id="KW-1185">Reference proteome</keyword>
<evidence type="ECO:0000313" key="5">
    <source>
        <dbReference type="Proteomes" id="UP000199686"/>
    </source>
</evidence>
<proteinExistence type="predicted"/>
<name>A0AB38BG72_9LACT</name>
<feature type="transmembrane region" description="Helical" evidence="1">
    <location>
        <begin position="6"/>
        <end position="27"/>
    </location>
</feature>
<gene>
    <name evidence="3" type="ORF">SAMN04488507_100644</name>
    <name evidence="2" type="ORF">TFLO_891</name>
</gene>
<feature type="transmembrane region" description="Helical" evidence="1">
    <location>
        <begin position="68"/>
        <end position="86"/>
    </location>
</feature>
<dbReference type="RefSeq" id="WP_068624596.1">
    <property type="nucleotide sequence ID" value="NZ_CP089787.1"/>
</dbReference>
<feature type="transmembrane region" description="Helical" evidence="1">
    <location>
        <begin position="39"/>
        <end position="62"/>
    </location>
</feature>
<dbReference type="AlphaFoldDB" id="A0AB38BG72"/>
<feature type="transmembrane region" description="Helical" evidence="1">
    <location>
        <begin position="140"/>
        <end position="158"/>
    </location>
</feature>